<accession>A0ABU8I331</accession>
<dbReference type="RefSeq" id="WP_134776777.1">
    <property type="nucleotide sequence ID" value="NZ_JAYLLN010000004.1"/>
</dbReference>
<evidence type="ECO:0000313" key="3">
    <source>
        <dbReference type="EMBL" id="MEI5983856.1"/>
    </source>
</evidence>
<organism evidence="3 4">
    <name type="scientific">Sphingobacterium tenebrionis</name>
    <dbReference type="NCBI Taxonomy" id="3111775"/>
    <lineage>
        <taxon>Bacteria</taxon>
        <taxon>Pseudomonadati</taxon>
        <taxon>Bacteroidota</taxon>
        <taxon>Sphingobacteriia</taxon>
        <taxon>Sphingobacteriales</taxon>
        <taxon>Sphingobacteriaceae</taxon>
        <taxon>Sphingobacterium</taxon>
    </lineage>
</organism>
<protein>
    <recommendedName>
        <fullName evidence="5">DUF3300 domain-containing protein</fullName>
    </recommendedName>
</protein>
<dbReference type="Proteomes" id="UP001363035">
    <property type="component" value="Unassembled WGS sequence"/>
</dbReference>
<name>A0ABU8I331_9SPHI</name>
<evidence type="ECO:0000256" key="1">
    <source>
        <dbReference type="SAM" id="MobiDB-lite"/>
    </source>
</evidence>
<comment type="caution">
    <text evidence="3">The sequence shown here is derived from an EMBL/GenBank/DDBJ whole genome shotgun (WGS) entry which is preliminary data.</text>
</comment>
<feature type="compositionally biased region" description="Basic residues" evidence="1">
    <location>
        <begin position="147"/>
        <end position="164"/>
    </location>
</feature>
<feature type="chain" id="PRO_5045058522" description="DUF3300 domain-containing protein" evidence="2">
    <location>
        <begin position="23"/>
        <end position="164"/>
    </location>
</feature>
<reference evidence="3 4" key="1">
    <citation type="submission" date="2024-01" db="EMBL/GenBank/DDBJ databases">
        <title>Sphingobacterium tenebrionis sp. nov., a novel endophyte isolated from tenebrio molitor intestines.</title>
        <authorList>
            <person name="Zhang C."/>
        </authorList>
    </citation>
    <scope>NUCLEOTIDE SEQUENCE [LARGE SCALE GENOMIC DNA]</scope>
    <source>
        <strain evidence="3 4">PU5-4</strain>
    </source>
</reference>
<keyword evidence="2" id="KW-0732">Signal</keyword>
<feature type="region of interest" description="Disordered" evidence="1">
    <location>
        <begin position="141"/>
        <end position="164"/>
    </location>
</feature>
<evidence type="ECO:0008006" key="5">
    <source>
        <dbReference type="Google" id="ProtNLM"/>
    </source>
</evidence>
<gene>
    <name evidence="3" type="ORF">VJ786_02955</name>
</gene>
<feature type="signal peptide" evidence="2">
    <location>
        <begin position="1"/>
        <end position="22"/>
    </location>
</feature>
<proteinExistence type="predicted"/>
<dbReference type="EMBL" id="JAYLLN010000004">
    <property type="protein sequence ID" value="MEI5983856.1"/>
    <property type="molecule type" value="Genomic_DNA"/>
</dbReference>
<sequence length="164" mass="20390">MKKLFYAALFLGAFVFANPANAQINVSFNIGVQPNWGPVGYDYARYYYIPEIDVYYDVSNRYYHYYDGRRWARQRSLPGRYGHVDLYRTYKVVINDSNPWRNHRSYYDRYHRYSRNYSQVNLRDGRGNNKYYKDREKHYRKMEKERNKYHKKMDKHYRKHRGRD</sequence>
<evidence type="ECO:0000256" key="2">
    <source>
        <dbReference type="SAM" id="SignalP"/>
    </source>
</evidence>
<evidence type="ECO:0000313" key="4">
    <source>
        <dbReference type="Proteomes" id="UP001363035"/>
    </source>
</evidence>
<keyword evidence="4" id="KW-1185">Reference proteome</keyword>